<evidence type="ECO:0000256" key="4">
    <source>
        <dbReference type="ARBA" id="ARBA00022982"/>
    </source>
</evidence>
<keyword evidence="10" id="KW-1185">Reference proteome</keyword>
<feature type="transmembrane region" description="Helical" evidence="7">
    <location>
        <begin position="232"/>
        <end position="257"/>
    </location>
</feature>
<keyword evidence="1" id="KW-0813">Transport</keyword>
<keyword evidence="2" id="KW-0004">4Fe-4S</keyword>
<feature type="transmembrane region" description="Helical" evidence="7">
    <location>
        <begin position="150"/>
        <end position="171"/>
    </location>
</feature>
<keyword evidence="3" id="KW-0479">Metal-binding</keyword>
<keyword evidence="7" id="KW-0812">Transmembrane</keyword>
<dbReference type="SUPFAM" id="SSF54862">
    <property type="entry name" value="4Fe-4S ferredoxins"/>
    <property type="match status" value="1"/>
</dbReference>
<keyword evidence="5" id="KW-0408">Iron</keyword>
<protein>
    <submittedName>
        <fullName evidence="9">(4Fe-4S)-binding protein</fullName>
    </submittedName>
</protein>
<feature type="transmembrane region" description="Helical" evidence="7">
    <location>
        <begin position="206"/>
        <end position="225"/>
    </location>
</feature>
<dbReference type="Gene3D" id="3.30.70.20">
    <property type="match status" value="1"/>
</dbReference>
<evidence type="ECO:0000256" key="5">
    <source>
        <dbReference type="ARBA" id="ARBA00023004"/>
    </source>
</evidence>
<gene>
    <name evidence="9" type="ORF">JCM14722_01200</name>
</gene>
<reference evidence="9" key="1">
    <citation type="submission" date="2022-08" db="EMBL/GenBank/DDBJ databases">
        <title>Genome Sequence of the sulphate-reducing bacterium, Pseudodesulfovibrio portus JCM14722.</title>
        <authorList>
            <person name="Kondo R."/>
            <person name="Kataoka T."/>
        </authorList>
    </citation>
    <scope>NUCLEOTIDE SEQUENCE</scope>
    <source>
        <strain evidence="9">JCM 14722</strain>
    </source>
</reference>
<evidence type="ECO:0000256" key="1">
    <source>
        <dbReference type="ARBA" id="ARBA00022448"/>
    </source>
</evidence>
<dbReference type="InterPro" id="IPR017896">
    <property type="entry name" value="4Fe4S_Fe-S-bd"/>
</dbReference>
<keyword evidence="4" id="KW-0249">Electron transport</keyword>
<organism evidence="9 10">
    <name type="scientific">Pseudodesulfovibrio portus</name>
    <dbReference type="NCBI Taxonomy" id="231439"/>
    <lineage>
        <taxon>Bacteria</taxon>
        <taxon>Pseudomonadati</taxon>
        <taxon>Thermodesulfobacteriota</taxon>
        <taxon>Desulfovibrionia</taxon>
        <taxon>Desulfovibrionales</taxon>
        <taxon>Desulfovibrionaceae</taxon>
    </lineage>
</organism>
<evidence type="ECO:0000259" key="8">
    <source>
        <dbReference type="PROSITE" id="PS51379"/>
    </source>
</evidence>
<evidence type="ECO:0000256" key="6">
    <source>
        <dbReference type="ARBA" id="ARBA00023014"/>
    </source>
</evidence>
<evidence type="ECO:0000256" key="2">
    <source>
        <dbReference type="ARBA" id="ARBA00022485"/>
    </source>
</evidence>
<dbReference type="Proteomes" id="UP001061361">
    <property type="component" value="Chromosome"/>
</dbReference>
<dbReference type="Pfam" id="PF12801">
    <property type="entry name" value="Fer4_5"/>
    <property type="match status" value="2"/>
</dbReference>
<accession>A0ABM8AMG1</accession>
<name>A0ABM8AMG1_9BACT</name>
<evidence type="ECO:0000256" key="7">
    <source>
        <dbReference type="SAM" id="Phobius"/>
    </source>
</evidence>
<feature type="transmembrane region" description="Helical" evidence="7">
    <location>
        <begin position="277"/>
        <end position="296"/>
    </location>
</feature>
<evidence type="ECO:0000256" key="3">
    <source>
        <dbReference type="ARBA" id="ARBA00022723"/>
    </source>
</evidence>
<proteinExistence type="predicted"/>
<feature type="transmembrane region" description="Helical" evidence="7">
    <location>
        <begin position="79"/>
        <end position="99"/>
    </location>
</feature>
<keyword evidence="7" id="KW-1133">Transmembrane helix</keyword>
<evidence type="ECO:0000313" key="10">
    <source>
        <dbReference type="Proteomes" id="UP001061361"/>
    </source>
</evidence>
<sequence>MRHYRLIIPLVAMLLLAAHAFRRGDAGLTASLAVLAGLMFTRRSWVRLATAAAFVWGGYVWADATVDFISVRQALDIPWIRLAVIMAGVILLDGLALAVMLGQRMEQYFSREEDSAWARFFLFALTVFGLAMARHNVSFPILLFDRYLPGWGWFEIFGLAFYAQWIGGLMLHPAKHRKYRPRIWGLFSAVFFLQLGLGLLGMDRMLMTGTLHLPVPAMIVAGPVFRSGGFFMLILFSVTVFLVGPAWCSHLCYIGAWDDAMSRLGGRPAPSGTIGRLSVAGRATTIILALGLAYGLRAMGVPGATAVLFGAGFGLAGVGIMVFLSRKTGMMVHCTTFCPMGLIANIFGRISPWRIRIDADCTRCGACYTRCRYNALDESRVGQGAPGLSCTLCGDCVSACAHRLIGYRFPGLSSEHARVAFIVLVVALHAVFLGVARI</sequence>
<feature type="transmembrane region" description="Helical" evidence="7">
    <location>
        <begin position="120"/>
        <end position="144"/>
    </location>
</feature>
<feature type="transmembrane region" description="Helical" evidence="7">
    <location>
        <begin position="303"/>
        <end position="324"/>
    </location>
</feature>
<feature type="domain" description="4Fe-4S ferredoxin-type" evidence="8">
    <location>
        <begin position="353"/>
        <end position="381"/>
    </location>
</feature>
<keyword evidence="7" id="KW-0472">Membrane</keyword>
<feature type="transmembrane region" description="Helical" evidence="7">
    <location>
        <begin position="183"/>
        <end position="200"/>
    </location>
</feature>
<keyword evidence="6" id="KW-0411">Iron-sulfur</keyword>
<dbReference type="PROSITE" id="PS51379">
    <property type="entry name" value="4FE4S_FER_2"/>
    <property type="match status" value="1"/>
</dbReference>
<dbReference type="InterPro" id="IPR051684">
    <property type="entry name" value="Electron_Trans/Redox"/>
</dbReference>
<dbReference type="PANTHER" id="PTHR30176:SF3">
    <property type="entry name" value="FERREDOXIN-TYPE PROTEIN NAPH"/>
    <property type="match status" value="1"/>
</dbReference>
<dbReference type="PANTHER" id="PTHR30176">
    <property type="entry name" value="FERREDOXIN-TYPE PROTEIN NAPH"/>
    <property type="match status" value="1"/>
</dbReference>
<dbReference type="EMBL" id="AP026708">
    <property type="protein sequence ID" value="BDQ32578.1"/>
    <property type="molecule type" value="Genomic_DNA"/>
</dbReference>
<feature type="transmembrane region" description="Helical" evidence="7">
    <location>
        <begin position="417"/>
        <end position="436"/>
    </location>
</feature>
<evidence type="ECO:0000313" key="9">
    <source>
        <dbReference type="EMBL" id="BDQ32578.1"/>
    </source>
</evidence>